<dbReference type="InterPro" id="IPR058163">
    <property type="entry name" value="LysR-type_TF_proteobact-type"/>
</dbReference>
<organism evidence="6 7">
    <name type="scientific">Pseudoduganella guangdongensis</name>
    <dbReference type="NCBI Taxonomy" id="2692179"/>
    <lineage>
        <taxon>Bacteria</taxon>
        <taxon>Pseudomonadati</taxon>
        <taxon>Pseudomonadota</taxon>
        <taxon>Betaproteobacteria</taxon>
        <taxon>Burkholderiales</taxon>
        <taxon>Oxalobacteraceae</taxon>
        <taxon>Telluria group</taxon>
        <taxon>Pseudoduganella</taxon>
    </lineage>
</organism>
<keyword evidence="2" id="KW-0805">Transcription regulation</keyword>
<dbReference type="PANTHER" id="PTHR30537">
    <property type="entry name" value="HTH-TYPE TRANSCRIPTIONAL REGULATOR"/>
    <property type="match status" value="1"/>
</dbReference>
<dbReference type="Gene3D" id="1.10.10.10">
    <property type="entry name" value="Winged helix-like DNA-binding domain superfamily/Winged helix DNA-binding domain"/>
    <property type="match status" value="1"/>
</dbReference>
<dbReference type="FunFam" id="1.10.10.10:FF:000001">
    <property type="entry name" value="LysR family transcriptional regulator"/>
    <property type="match status" value="1"/>
</dbReference>
<dbReference type="AlphaFoldDB" id="A0A6N9HDV8"/>
<dbReference type="FunFam" id="3.40.190.290:FF:000001">
    <property type="entry name" value="Transcriptional regulator, LysR family"/>
    <property type="match status" value="1"/>
</dbReference>
<dbReference type="GO" id="GO:0003700">
    <property type="term" value="F:DNA-binding transcription factor activity"/>
    <property type="evidence" value="ECO:0007669"/>
    <property type="project" value="InterPro"/>
</dbReference>
<dbReference type="SUPFAM" id="SSF53850">
    <property type="entry name" value="Periplasmic binding protein-like II"/>
    <property type="match status" value="1"/>
</dbReference>
<dbReference type="RefSeq" id="WP_161024748.1">
    <property type="nucleotide sequence ID" value="NZ_WWCJ01000004.1"/>
</dbReference>
<proteinExistence type="inferred from homology"/>
<name>A0A6N9HDV8_9BURK</name>
<dbReference type="PANTHER" id="PTHR30537:SF5">
    <property type="entry name" value="HTH-TYPE TRANSCRIPTIONAL ACTIVATOR TTDR-RELATED"/>
    <property type="match status" value="1"/>
</dbReference>
<dbReference type="GO" id="GO:0006351">
    <property type="term" value="P:DNA-templated transcription"/>
    <property type="evidence" value="ECO:0007669"/>
    <property type="project" value="TreeGrafter"/>
</dbReference>
<feature type="domain" description="HTH lysR-type" evidence="5">
    <location>
        <begin position="1"/>
        <end position="59"/>
    </location>
</feature>
<dbReference type="Pfam" id="PF03466">
    <property type="entry name" value="LysR_substrate"/>
    <property type="match status" value="1"/>
</dbReference>
<dbReference type="InterPro" id="IPR036388">
    <property type="entry name" value="WH-like_DNA-bd_sf"/>
</dbReference>
<comment type="similarity">
    <text evidence="1">Belongs to the LysR transcriptional regulatory family.</text>
</comment>
<dbReference type="InterPro" id="IPR036390">
    <property type="entry name" value="WH_DNA-bd_sf"/>
</dbReference>
<comment type="caution">
    <text evidence="6">The sequence shown here is derived from an EMBL/GenBank/DDBJ whole genome shotgun (WGS) entry which is preliminary data.</text>
</comment>
<dbReference type="Gene3D" id="3.40.190.290">
    <property type="match status" value="1"/>
</dbReference>
<dbReference type="GO" id="GO:0043565">
    <property type="term" value="F:sequence-specific DNA binding"/>
    <property type="evidence" value="ECO:0007669"/>
    <property type="project" value="TreeGrafter"/>
</dbReference>
<sequence>MDKLRSMEIFVAAVDSGSFTAAAERFGMSAVMVGKHVRELEKTLGAALLARTTRRQSLTEIGRQYAEQCRAILAQINAAESLAETMRVTPRGVLKITTAVSFGMEWLSPMLPAYLEMHPEVSVDLSLNDRMIDLVEEGFDIAVRIGTLEDSSLVARPLRPYGVVICGAPEYFARRGVPQVPSDLARHECLEFSGWVPQARWRLKGDKDARHIPLSRLRANNSYALKQAALKGFGLIMQAETALAQDIAAGRLVRVLDDYLPTPRPMHLLYPRDRQPTPKLTSFIDFMLAQLGAGKNGDVPYFSRSEK</sequence>
<keyword evidence="7" id="KW-1185">Reference proteome</keyword>
<reference evidence="6 7" key="1">
    <citation type="submission" date="2019-12" db="EMBL/GenBank/DDBJ databases">
        <title>Novel species isolated from a subtropical stream in China.</title>
        <authorList>
            <person name="Lu H."/>
        </authorList>
    </citation>
    <scope>NUCLEOTIDE SEQUENCE [LARGE SCALE GENOMIC DNA]</scope>
    <source>
        <strain evidence="6 7">DS3</strain>
    </source>
</reference>
<dbReference type="InterPro" id="IPR005119">
    <property type="entry name" value="LysR_subst-bd"/>
</dbReference>
<dbReference type="PROSITE" id="PS50931">
    <property type="entry name" value="HTH_LYSR"/>
    <property type="match status" value="1"/>
</dbReference>
<evidence type="ECO:0000256" key="3">
    <source>
        <dbReference type="ARBA" id="ARBA00023125"/>
    </source>
</evidence>
<dbReference type="SUPFAM" id="SSF46785">
    <property type="entry name" value="Winged helix' DNA-binding domain"/>
    <property type="match status" value="1"/>
</dbReference>
<dbReference type="Pfam" id="PF00126">
    <property type="entry name" value="HTH_1"/>
    <property type="match status" value="1"/>
</dbReference>
<evidence type="ECO:0000256" key="2">
    <source>
        <dbReference type="ARBA" id="ARBA00023015"/>
    </source>
</evidence>
<keyword evidence="3" id="KW-0238">DNA-binding</keyword>
<keyword evidence="4" id="KW-0804">Transcription</keyword>
<evidence type="ECO:0000313" key="7">
    <source>
        <dbReference type="Proteomes" id="UP000448575"/>
    </source>
</evidence>
<dbReference type="Proteomes" id="UP000448575">
    <property type="component" value="Unassembled WGS sequence"/>
</dbReference>
<gene>
    <name evidence="6" type="ORF">GTP41_06455</name>
</gene>
<protein>
    <submittedName>
        <fullName evidence="6">LysR family transcriptional regulator</fullName>
    </submittedName>
</protein>
<evidence type="ECO:0000256" key="1">
    <source>
        <dbReference type="ARBA" id="ARBA00009437"/>
    </source>
</evidence>
<dbReference type="CDD" id="cd08477">
    <property type="entry name" value="PBP2_CrgA_like_8"/>
    <property type="match status" value="1"/>
</dbReference>
<evidence type="ECO:0000313" key="6">
    <source>
        <dbReference type="EMBL" id="MYN01738.1"/>
    </source>
</evidence>
<dbReference type="EMBL" id="WWCJ01000004">
    <property type="protein sequence ID" value="MYN01738.1"/>
    <property type="molecule type" value="Genomic_DNA"/>
</dbReference>
<evidence type="ECO:0000259" key="5">
    <source>
        <dbReference type="PROSITE" id="PS50931"/>
    </source>
</evidence>
<dbReference type="InterPro" id="IPR000847">
    <property type="entry name" value="LysR_HTH_N"/>
</dbReference>
<evidence type="ECO:0000256" key="4">
    <source>
        <dbReference type="ARBA" id="ARBA00023163"/>
    </source>
</evidence>
<accession>A0A6N9HDV8</accession>